<dbReference type="RefSeq" id="WP_055267935.1">
    <property type="nucleotide sequence ID" value="NZ_CABIXQ010000026.1"/>
</dbReference>
<evidence type="ECO:0000259" key="4">
    <source>
        <dbReference type="PROSITE" id="PS51379"/>
    </source>
</evidence>
<feature type="domain" description="4Fe-4S ferredoxin-type" evidence="4">
    <location>
        <begin position="212"/>
        <end position="243"/>
    </location>
</feature>
<dbReference type="Proteomes" id="UP000095594">
    <property type="component" value="Unassembled WGS sequence"/>
</dbReference>
<dbReference type="GO" id="GO:0051536">
    <property type="term" value="F:iron-sulfur cluster binding"/>
    <property type="evidence" value="ECO:0007669"/>
    <property type="project" value="UniProtKB-KW"/>
</dbReference>
<dbReference type="InterPro" id="IPR017896">
    <property type="entry name" value="4Fe4S_Fe-S-bd"/>
</dbReference>
<sequence>MKVKIPVKRFDEILVALKNYYRIFAPVSIPYRGTYSDTDVIRYEEINSIKEVEFGRKSQFSAKDVVMPVTETLFYFSEDEYKIPKIDERKILVFMRSCDIHGLDRIDNVYLRNGSEPDFYYKRLRDKVKIVAMGCEESFRNCFCVSFNTNKTDNYSLGIKVDKEDVYIEIKDKEFEDIFNGEKVDFNINFVESNGVYVNLPKDIDPLKVSQADFWRDYDYRCIACGRCNFSCPTCSCFTMQDIVSVDNPKVGERRRVGASCQVEGFTTMAGGHDVRQKNGDKMRFRTLHKMYDYGKRFGVQMCVGCGRCDDVCPQYISLSTAMNRVTDYVRDMEGEK</sequence>
<dbReference type="InterPro" id="IPR009051">
    <property type="entry name" value="Helical_ferredxn"/>
</dbReference>
<dbReference type="SUPFAM" id="SSF46548">
    <property type="entry name" value="alpha-helical ferredoxin"/>
    <property type="match status" value="1"/>
</dbReference>
<evidence type="ECO:0000256" key="1">
    <source>
        <dbReference type="ARBA" id="ARBA00022723"/>
    </source>
</evidence>
<dbReference type="PANTHER" id="PTHR40447">
    <property type="entry name" value="ANAEROBIC SULFITE REDUCTASE SUBUNIT A"/>
    <property type="match status" value="1"/>
</dbReference>
<dbReference type="Gene3D" id="1.10.1060.10">
    <property type="entry name" value="Alpha-helical ferredoxin"/>
    <property type="match status" value="1"/>
</dbReference>
<evidence type="ECO:0000313" key="5">
    <source>
        <dbReference type="EMBL" id="CUP10257.1"/>
    </source>
</evidence>
<gene>
    <name evidence="5" type="ORF">ERS852471_02994</name>
</gene>
<evidence type="ECO:0000313" key="6">
    <source>
        <dbReference type="Proteomes" id="UP000095594"/>
    </source>
</evidence>
<dbReference type="NCBIfam" id="TIGR02910">
    <property type="entry name" value="sulfite_red_A"/>
    <property type="match status" value="1"/>
</dbReference>
<dbReference type="PROSITE" id="PS51379">
    <property type="entry name" value="4FE4S_FER_2"/>
    <property type="match status" value="2"/>
</dbReference>
<dbReference type="OrthoDB" id="9795302at2"/>
<dbReference type="InterPro" id="IPR014259">
    <property type="entry name" value="Sulphite_reductase_A"/>
</dbReference>
<proteinExistence type="predicted"/>
<dbReference type="InterPro" id="IPR017900">
    <property type="entry name" value="4Fe4S_Fe_S_CS"/>
</dbReference>
<dbReference type="PROSITE" id="PS00198">
    <property type="entry name" value="4FE4S_FER_1"/>
    <property type="match status" value="2"/>
</dbReference>
<protein>
    <submittedName>
        <fullName evidence="5">Anaerobic sulfite reductase subunit A</fullName>
    </submittedName>
</protein>
<dbReference type="Pfam" id="PF17179">
    <property type="entry name" value="Fer4_22"/>
    <property type="match status" value="1"/>
</dbReference>
<dbReference type="PANTHER" id="PTHR40447:SF1">
    <property type="entry name" value="ANAEROBIC SULFITE REDUCTASE SUBUNIT A"/>
    <property type="match status" value="1"/>
</dbReference>
<dbReference type="EMBL" id="CYZX01000026">
    <property type="protein sequence ID" value="CUP10257.1"/>
    <property type="molecule type" value="Genomic_DNA"/>
</dbReference>
<dbReference type="GO" id="GO:0046872">
    <property type="term" value="F:metal ion binding"/>
    <property type="evidence" value="ECO:0007669"/>
    <property type="project" value="UniProtKB-KW"/>
</dbReference>
<accession>A0A174KJ54</accession>
<reference evidence="5 6" key="1">
    <citation type="submission" date="2015-09" db="EMBL/GenBank/DDBJ databases">
        <authorList>
            <consortium name="Pathogen Informatics"/>
        </authorList>
    </citation>
    <scope>NUCLEOTIDE SEQUENCE [LARGE SCALE GENOMIC DNA]</scope>
    <source>
        <strain evidence="5 6">2789STDY5834856</strain>
    </source>
</reference>
<name>A0A174KJ54_9CLOT</name>
<evidence type="ECO:0000256" key="3">
    <source>
        <dbReference type="ARBA" id="ARBA00023014"/>
    </source>
</evidence>
<keyword evidence="3" id="KW-0411">Iron-sulfur</keyword>
<feature type="domain" description="4Fe-4S ferredoxin-type" evidence="4">
    <location>
        <begin position="294"/>
        <end position="322"/>
    </location>
</feature>
<evidence type="ECO:0000256" key="2">
    <source>
        <dbReference type="ARBA" id="ARBA00023004"/>
    </source>
</evidence>
<organism evidence="5 6">
    <name type="scientific">Clostridium disporicum</name>
    <dbReference type="NCBI Taxonomy" id="84024"/>
    <lineage>
        <taxon>Bacteria</taxon>
        <taxon>Bacillati</taxon>
        <taxon>Bacillota</taxon>
        <taxon>Clostridia</taxon>
        <taxon>Eubacteriales</taxon>
        <taxon>Clostridiaceae</taxon>
        <taxon>Clostridium</taxon>
    </lineage>
</organism>
<keyword evidence="1" id="KW-0479">Metal-binding</keyword>
<dbReference type="AlphaFoldDB" id="A0A174KJ54"/>
<keyword evidence="2" id="KW-0408">Iron</keyword>